<protein>
    <recommendedName>
        <fullName evidence="3">Lipoprotein</fullName>
    </recommendedName>
</protein>
<sequence>MKNLLILIPFLTYSCNKKDAVSQNTLNPDSVIVSDQNVIENKMDSAANGFVSIDENNALKKSFEKDRILEDTKIIRTISQDQLPIEIADEFTKADQQMIIKIKNFTRRKISGIITPADSKMNIRFNQIKLPNGDYDGPFGRDINYDIPEKGEVWLIIAKSNMASGDAAGKFTVSVK</sequence>
<dbReference type="EMBL" id="CP034159">
    <property type="protein sequence ID" value="AZI33970.1"/>
    <property type="molecule type" value="Genomic_DNA"/>
</dbReference>
<dbReference type="AlphaFoldDB" id="A0A3G8XKU7"/>
<keyword evidence="2" id="KW-1185">Reference proteome</keyword>
<organism evidence="1 2">
    <name type="scientific">Kaistella carnis</name>
    <dbReference type="NCBI Taxonomy" id="1241979"/>
    <lineage>
        <taxon>Bacteria</taxon>
        <taxon>Pseudomonadati</taxon>
        <taxon>Bacteroidota</taxon>
        <taxon>Flavobacteriia</taxon>
        <taxon>Flavobacteriales</taxon>
        <taxon>Weeksellaceae</taxon>
        <taxon>Chryseobacterium group</taxon>
        <taxon>Kaistella</taxon>
    </lineage>
</organism>
<dbReference type="PROSITE" id="PS51257">
    <property type="entry name" value="PROKAR_LIPOPROTEIN"/>
    <property type="match status" value="1"/>
</dbReference>
<evidence type="ECO:0000313" key="2">
    <source>
        <dbReference type="Proteomes" id="UP000270185"/>
    </source>
</evidence>
<dbReference type="RefSeq" id="WP_125025606.1">
    <property type="nucleotide sequence ID" value="NZ_CP034159.1"/>
</dbReference>
<accession>A0A3G8XKU7</accession>
<reference evidence="2" key="1">
    <citation type="submission" date="2018-11" db="EMBL/GenBank/DDBJ databases">
        <title>Proposal to divide the Flavobacteriaceae and reorganize its genera based on Amino Acid Identity values calculated from whole genome sequences.</title>
        <authorList>
            <person name="Nicholson A.C."/>
            <person name="Gulvik C.A."/>
            <person name="Whitney A.M."/>
            <person name="Humrighouse B.W."/>
            <person name="Bell M."/>
            <person name="Holmes B."/>
            <person name="Steigerwalt A.G."/>
            <person name="Villarma A."/>
            <person name="Sheth M."/>
            <person name="Batra D."/>
            <person name="Pryor J."/>
            <person name="Bernardet J.-F."/>
            <person name="Hugo C."/>
            <person name="Kampfer P."/>
            <person name="Newman J.D."/>
            <person name="McQuiston J.R."/>
        </authorList>
    </citation>
    <scope>NUCLEOTIDE SEQUENCE [LARGE SCALE GENOMIC DNA]</scope>
    <source>
        <strain evidence="2">G0081</strain>
    </source>
</reference>
<evidence type="ECO:0008006" key="3">
    <source>
        <dbReference type="Google" id="ProtNLM"/>
    </source>
</evidence>
<gene>
    <name evidence="1" type="ORF">EIB73_12585</name>
</gene>
<name>A0A3G8XKU7_9FLAO</name>
<proteinExistence type="predicted"/>
<dbReference type="OrthoDB" id="1255149at2"/>
<dbReference type="KEGG" id="ccas:EIB73_12585"/>
<dbReference type="Proteomes" id="UP000270185">
    <property type="component" value="Chromosome"/>
</dbReference>
<evidence type="ECO:0000313" key="1">
    <source>
        <dbReference type="EMBL" id="AZI33970.1"/>
    </source>
</evidence>